<dbReference type="Proteomes" id="UP000075714">
    <property type="component" value="Unassembled WGS sequence"/>
</dbReference>
<dbReference type="Pfam" id="PF01764">
    <property type="entry name" value="Lipase_3"/>
    <property type="match status" value="1"/>
</dbReference>
<dbReference type="AlphaFoldDB" id="A0A150GE83"/>
<feature type="compositionally biased region" description="Basic and acidic residues" evidence="1">
    <location>
        <begin position="1"/>
        <end position="11"/>
    </location>
</feature>
<dbReference type="EMBL" id="LSYV01000034">
    <property type="protein sequence ID" value="KXZ47660.1"/>
    <property type="molecule type" value="Genomic_DNA"/>
</dbReference>
<name>A0A150GE83_GONPE</name>
<evidence type="ECO:0000256" key="1">
    <source>
        <dbReference type="SAM" id="MobiDB-lite"/>
    </source>
</evidence>
<evidence type="ECO:0000259" key="2">
    <source>
        <dbReference type="Pfam" id="PF01764"/>
    </source>
</evidence>
<dbReference type="PANTHER" id="PTHR46483:SF4">
    <property type="entry name" value="PHOSPHOLIPASE A1 PLIP2, CHLOROPLASTIC"/>
    <property type="match status" value="1"/>
</dbReference>
<feature type="compositionally biased region" description="Low complexity" evidence="1">
    <location>
        <begin position="12"/>
        <end position="26"/>
    </location>
</feature>
<feature type="region of interest" description="Disordered" evidence="1">
    <location>
        <begin position="357"/>
        <end position="391"/>
    </location>
</feature>
<dbReference type="InterPro" id="IPR043367">
    <property type="entry name" value="PLIP1/2/3"/>
</dbReference>
<proteinExistence type="predicted"/>
<feature type="region of interest" description="Disordered" evidence="1">
    <location>
        <begin position="1"/>
        <end position="39"/>
    </location>
</feature>
<accession>A0A150GE83</accession>
<dbReference type="InterPro" id="IPR002921">
    <property type="entry name" value="Fungal_lipase-type"/>
</dbReference>
<evidence type="ECO:0000313" key="4">
    <source>
        <dbReference type="Proteomes" id="UP000075714"/>
    </source>
</evidence>
<feature type="domain" description="Fungal lipase-type" evidence="2">
    <location>
        <begin position="217"/>
        <end position="308"/>
    </location>
</feature>
<organism evidence="3 4">
    <name type="scientific">Gonium pectorale</name>
    <name type="common">Green alga</name>
    <dbReference type="NCBI Taxonomy" id="33097"/>
    <lineage>
        <taxon>Eukaryota</taxon>
        <taxon>Viridiplantae</taxon>
        <taxon>Chlorophyta</taxon>
        <taxon>core chlorophytes</taxon>
        <taxon>Chlorophyceae</taxon>
        <taxon>CS clade</taxon>
        <taxon>Chlamydomonadales</taxon>
        <taxon>Volvocaceae</taxon>
        <taxon>Gonium</taxon>
    </lineage>
</organism>
<dbReference type="Gene3D" id="3.40.50.1820">
    <property type="entry name" value="alpha/beta hydrolase"/>
    <property type="match status" value="1"/>
</dbReference>
<protein>
    <recommendedName>
        <fullName evidence="2">Fungal lipase-type domain-containing protein</fullName>
    </recommendedName>
</protein>
<comment type="caution">
    <text evidence="3">The sequence shown here is derived from an EMBL/GenBank/DDBJ whole genome shotgun (WGS) entry which is preliminary data.</text>
</comment>
<keyword evidence="4" id="KW-1185">Reference proteome</keyword>
<dbReference type="PANTHER" id="PTHR46483">
    <property type="entry name" value="PHOSPHOLIPASE A1 PLIP2, CHLOROPLASTIC"/>
    <property type="match status" value="1"/>
</dbReference>
<sequence length="658" mass="65127">MAVRYSADDRASSSLLPSFPASRAPSVDGGGGGAEGGWRWSEPVLDDRLCAADRAIMALARVASNLSDKAAVERAASSQGLSLVTSSDVALRPLLPPFGSTVDEDGEAGDGMALALPQEQARGPRASAMALAEGASALIGSAISKSKAAAANAAAASGSHGSPASEAMSNVARMAMQKLPHSGDPASSWLVADDPAAAVRYIVVCGGRQLRRATPEELRRDLVAFESYSLGAKVNRRLYGEAVALYDRFMPLMMDFLEAQPQGSICFGGQGVGGALAVLLQLMAVHRGVRFARLLPAVAVGAPAVLAQVPRAQHTAWGPTGREQRLALDQDRMDDVMEELMSRSVLEELGLPQDAVRNLVAPPGPLTPAQQQSTAAATAAGQQQHQHQGLQKLTALHLAQHRWVGSGAAAGSADAKADAGGASQPVLVMASSDGDGAAVGVTGGSAAAASPAGAQLFRMVGKIVQLESAADASNRRAAAAMAAAADRAGGATAAAFSIDSMSDTDQMAAAAATATAAGSGSGARERLDVTTMGSIAGAAAAAAASAAVEQLRHVGAGALRAATAGKGAASAVAVSASAAASAGKGVASAVAASASAVAAAAASSATSAGRRVISAAAAAPAAAAAAWSSAADGAVPRGRIDAFGAETDGEEDQSAWGV</sequence>
<dbReference type="InterPro" id="IPR029058">
    <property type="entry name" value="AB_hydrolase_fold"/>
</dbReference>
<dbReference type="OrthoDB" id="538699at2759"/>
<evidence type="ECO:0000313" key="3">
    <source>
        <dbReference type="EMBL" id="KXZ47660.1"/>
    </source>
</evidence>
<gene>
    <name evidence="3" type="ORF">GPECTOR_33g542</name>
</gene>
<dbReference type="GO" id="GO:0008970">
    <property type="term" value="F:phospholipase A1 activity"/>
    <property type="evidence" value="ECO:0007669"/>
    <property type="project" value="InterPro"/>
</dbReference>
<dbReference type="GO" id="GO:0006629">
    <property type="term" value="P:lipid metabolic process"/>
    <property type="evidence" value="ECO:0007669"/>
    <property type="project" value="InterPro"/>
</dbReference>
<reference evidence="4" key="1">
    <citation type="journal article" date="2016" name="Nat. Commun.">
        <title>The Gonium pectorale genome demonstrates co-option of cell cycle regulation during the evolution of multicellularity.</title>
        <authorList>
            <person name="Hanschen E.R."/>
            <person name="Marriage T.N."/>
            <person name="Ferris P.J."/>
            <person name="Hamaji T."/>
            <person name="Toyoda A."/>
            <person name="Fujiyama A."/>
            <person name="Neme R."/>
            <person name="Noguchi H."/>
            <person name="Minakuchi Y."/>
            <person name="Suzuki M."/>
            <person name="Kawai-Toyooka H."/>
            <person name="Smith D.R."/>
            <person name="Sparks H."/>
            <person name="Anderson J."/>
            <person name="Bakaric R."/>
            <person name="Luria V."/>
            <person name="Karger A."/>
            <person name="Kirschner M.W."/>
            <person name="Durand P.M."/>
            <person name="Michod R.E."/>
            <person name="Nozaki H."/>
            <person name="Olson B.J."/>
        </authorList>
    </citation>
    <scope>NUCLEOTIDE SEQUENCE [LARGE SCALE GENOMIC DNA]</scope>
    <source>
        <strain evidence="4">NIES-2863</strain>
    </source>
</reference>
<feature type="compositionally biased region" description="Low complexity" evidence="1">
    <location>
        <begin position="369"/>
        <end position="391"/>
    </location>
</feature>